<dbReference type="EMBL" id="PZKE01000011">
    <property type="protein sequence ID" value="PTE13854.1"/>
    <property type="molecule type" value="Genomic_DNA"/>
</dbReference>
<proteinExistence type="inferred from homology"/>
<evidence type="ECO:0000256" key="16">
    <source>
        <dbReference type="ARBA" id="ARBA00023209"/>
    </source>
</evidence>
<organism evidence="21 22">
    <name type="scientific">Fuscovulum blasticum DSM 2131</name>
    <dbReference type="NCBI Taxonomy" id="1188250"/>
    <lineage>
        <taxon>Bacteria</taxon>
        <taxon>Pseudomonadati</taxon>
        <taxon>Pseudomonadota</taxon>
        <taxon>Alphaproteobacteria</taxon>
        <taxon>Rhodobacterales</taxon>
        <taxon>Paracoccaceae</taxon>
        <taxon>Pseudogemmobacter</taxon>
    </lineage>
</organism>
<dbReference type="GO" id="GO:0016024">
    <property type="term" value="P:CDP-diacylglycerol biosynthetic process"/>
    <property type="evidence" value="ECO:0007669"/>
    <property type="project" value="UniProtKB-UniPathway"/>
</dbReference>
<comment type="pathway">
    <text evidence="3 18">Phospholipid metabolism; CDP-diacylglycerol biosynthesis; CDP-diacylglycerol from sn-glycerol 3-phosphate: step 3/3.</text>
</comment>
<dbReference type="AlphaFoldDB" id="A0A2T4J7H9"/>
<feature type="transmembrane region" description="Helical" evidence="20">
    <location>
        <begin position="81"/>
        <end position="101"/>
    </location>
</feature>
<feature type="region of interest" description="Disordered" evidence="19">
    <location>
        <begin position="1"/>
        <end position="22"/>
    </location>
</feature>
<keyword evidence="17" id="KW-1208">Phospholipid metabolism</keyword>
<evidence type="ECO:0000256" key="14">
    <source>
        <dbReference type="ARBA" id="ARBA00023098"/>
    </source>
</evidence>
<dbReference type="Proteomes" id="UP000241362">
    <property type="component" value="Unassembled WGS sequence"/>
</dbReference>
<keyword evidence="14" id="KW-0443">Lipid metabolism</keyword>
<sequence>MTEKAEQTESPPPATSPAAASSDRWADLRPRVVSAAVMLVLGAVAIWRGGALFAELAVLCTALMTWELARMTRGEGRDLSIPLAALAAVVLALVLWVQAPWPLAGLLLPSVVGVLTPRRDPVVYAGYAAVIMLTGLSLVIVRQSLGVGPMIWLLAVVIASDTAGYFAGRILGGPKFWPRISPKKTWSGTIAGWVGAALVGLVAWAAGVGGPLLVLVSPLVAFAGQMGDIAESAIKRRAGVKDSSALIPGHGGLMDRFDALAFAAIATVMLQAILPFLSVIKV</sequence>
<dbReference type="GO" id="GO:0004605">
    <property type="term" value="F:phosphatidate cytidylyltransferase activity"/>
    <property type="evidence" value="ECO:0007669"/>
    <property type="project" value="UniProtKB-EC"/>
</dbReference>
<keyword evidence="10 18" id="KW-0808">Transferase</keyword>
<keyword evidence="16" id="KW-0594">Phospholipid biosynthesis</keyword>
<evidence type="ECO:0000256" key="13">
    <source>
        <dbReference type="ARBA" id="ARBA00022989"/>
    </source>
</evidence>
<dbReference type="RefSeq" id="WP_107673863.1">
    <property type="nucleotide sequence ID" value="NZ_PZKE01000011.1"/>
</dbReference>
<evidence type="ECO:0000256" key="12">
    <source>
        <dbReference type="ARBA" id="ARBA00022695"/>
    </source>
</evidence>
<evidence type="ECO:0000256" key="2">
    <source>
        <dbReference type="ARBA" id="ARBA00004651"/>
    </source>
</evidence>
<dbReference type="PANTHER" id="PTHR46382:SF1">
    <property type="entry name" value="PHOSPHATIDATE CYTIDYLYLTRANSFERASE"/>
    <property type="match status" value="1"/>
</dbReference>
<dbReference type="InterPro" id="IPR000374">
    <property type="entry name" value="PC_trans"/>
</dbReference>
<evidence type="ECO:0000256" key="5">
    <source>
        <dbReference type="ARBA" id="ARBA00010185"/>
    </source>
</evidence>
<evidence type="ECO:0000256" key="8">
    <source>
        <dbReference type="ARBA" id="ARBA00022475"/>
    </source>
</evidence>
<dbReference type="GO" id="GO:0005886">
    <property type="term" value="C:plasma membrane"/>
    <property type="evidence" value="ECO:0007669"/>
    <property type="project" value="UniProtKB-SubCell"/>
</dbReference>
<name>A0A2T4J7H9_FUSBL</name>
<evidence type="ECO:0000313" key="22">
    <source>
        <dbReference type="Proteomes" id="UP000241362"/>
    </source>
</evidence>
<keyword evidence="22" id="KW-1185">Reference proteome</keyword>
<comment type="caution">
    <text evidence="21">The sequence shown here is derived from an EMBL/GenBank/DDBJ whole genome shotgun (WGS) entry which is preliminary data.</text>
</comment>
<evidence type="ECO:0000256" key="3">
    <source>
        <dbReference type="ARBA" id="ARBA00005119"/>
    </source>
</evidence>
<protein>
    <recommendedName>
        <fullName evidence="7 18">Phosphatidate cytidylyltransferase</fullName>
        <ecNumber evidence="6 18">2.7.7.41</ecNumber>
    </recommendedName>
</protein>
<evidence type="ECO:0000256" key="4">
    <source>
        <dbReference type="ARBA" id="ARBA00005189"/>
    </source>
</evidence>
<accession>A0A2T4J7H9</accession>
<comment type="subcellular location">
    <subcellularLocation>
        <location evidence="2">Cell membrane</location>
        <topology evidence="2">Multi-pass membrane protein</topology>
    </subcellularLocation>
</comment>
<evidence type="ECO:0000256" key="11">
    <source>
        <dbReference type="ARBA" id="ARBA00022692"/>
    </source>
</evidence>
<keyword evidence="11 18" id="KW-0812">Transmembrane</keyword>
<feature type="transmembrane region" description="Helical" evidence="20">
    <location>
        <begin position="259"/>
        <end position="280"/>
    </location>
</feature>
<feature type="transmembrane region" description="Helical" evidence="20">
    <location>
        <begin position="190"/>
        <end position="216"/>
    </location>
</feature>
<evidence type="ECO:0000256" key="1">
    <source>
        <dbReference type="ARBA" id="ARBA00001698"/>
    </source>
</evidence>
<feature type="transmembrane region" description="Helical" evidence="20">
    <location>
        <begin position="121"/>
        <end position="141"/>
    </location>
</feature>
<dbReference type="UniPathway" id="UPA00557">
    <property type="reaction ID" value="UER00614"/>
</dbReference>
<evidence type="ECO:0000313" key="21">
    <source>
        <dbReference type="EMBL" id="PTE13854.1"/>
    </source>
</evidence>
<evidence type="ECO:0000256" key="15">
    <source>
        <dbReference type="ARBA" id="ARBA00023136"/>
    </source>
</evidence>
<evidence type="ECO:0000256" key="17">
    <source>
        <dbReference type="ARBA" id="ARBA00023264"/>
    </source>
</evidence>
<keyword evidence="9" id="KW-0444">Lipid biosynthesis</keyword>
<evidence type="ECO:0000256" key="9">
    <source>
        <dbReference type="ARBA" id="ARBA00022516"/>
    </source>
</evidence>
<dbReference type="PROSITE" id="PS01315">
    <property type="entry name" value="CDS"/>
    <property type="match status" value="1"/>
</dbReference>
<keyword evidence="8" id="KW-1003">Cell membrane</keyword>
<evidence type="ECO:0000256" key="20">
    <source>
        <dbReference type="SAM" id="Phobius"/>
    </source>
</evidence>
<dbReference type="EC" id="2.7.7.41" evidence="6 18"/>
<evidence type="ECO:0000256" key="18">
    <source>
        <dbReference type="RuleBase" id="RU003938"/>
    </source>
</evidence>
<evidence type="ECO:0000256" key="7">
    <source>
        <dbReference type="ARBA" id="ARBA00019373"/>
    </source>
</evidence>
<dbReference type="Pfam" id="PF01148">
    <property type="entry name" value="CTP_transf_1"/>
    <property type="match status" value="1"/>
</dbReference>
<evidence type="ECO:0000256" key="6">
    <source>
        <dbReference type="ARBA" id="ARBA00012487"/>
    </source>
</evidence>
<keyword evidence="15 20" id="KW-0472">Membrane</keyword>
<comment type="pathway">
    <text evidence="4">Lipid metabolism.</text>
</comment>
<keyword evidence="13 20" id="KW-1133">Transmembrane helix</keyword>
<feature type="transmembrane region" description="Helical" evidence="20">
    <location>
        <begin position="150"/>
        <end position="170"/>
    </location>
</feature>
<comment type="catalytic activity">
    <reaction evidence="1 18">
        <text>a 1,2-diacyl-sn-glycero-3-phosphate + CTP + H(+) = a CDP-1,2-diacyl-sn-glycerol + diphosphate</text>
        <dbReference type="Rhea" id="RHEA:16229"/>
        <dbReference type="ChEBI" id="CHEBI:15378"/>
        <dbReference type="ChEBI" id="CHEBI:33019"/>
        <dbReference type="ChEBI" id="CHEBI:37563"/>
        <dbReference type="ChEBI" id="CHEBI:58332"/>
        <dbReference type="ChEBI" id="CHEBI:58608"/>
        <dbReference type="EC" id="2.7.7.41"/>
    </reaction>
</comment>
<gene>
    <name evidence="21" type="ORF">C5F44_12465</name>
</gene>
<comment type="similarity">
    <text evidence="5 18">Belongs to the CDS family.</text>
</comment>
<feature type="transmembrane region" description="Helical" evidence="20">
    <location>
        <begin position="52"/>
        <end position="69"/>
    </location>
</feature>
<keyword evidence="12 18" id="KW-0548">Nucleotidyltransferase</keyword>
<reference evidence="21 22" key="1">
    <citation type="submission" date="2018-03" db="EMBL/GenBank/DDBJ databases">
        <title>Rhodobacter blasticus.</title>
        <authorList>
            <person name="Meyer T.E."/>
            <person name="Miller S."/>
            <person name="Lodha T."/>
            <person name="Gandham S."/>
            <person name="Chintalapati S."/>
            <person name="Chintalapati V.R."/>
        </authorList>
    </citation>
    <scope>NUCLEOTIDE SEQUENCE [LARGE SCALE GENOMIC DNA]</scope>
    <source>
        <strain evidence="21 22">DSM 2131</strain>
    </source>
</reference>
<dbReference type="PANTHER" id="PTHR46382">
    <property type="entry name" value="PHOSPHATIDATE CYTIDYLYLTRANSFERASE"/>
    <property type="match status" value="1"/>
</dbReference>
<evidence type="ECO:0000256" key="19">
    <source>
        <dbReference type="SAM" id="MobiDB-lite"/>
    </source>
</evidence>
<evidence type="ECO:0000256" key="10">
    <source>
        <dbReference type="ARBA" id="ARBA00022679"/>
    </source>
</evidence>